<reference evidence="1" key="1">
    <citation type="submission" date="2020-09" db="EMBL/GenBank/DDBJ databases">
        <title>De no assembly of potato wild relative species, Solanum commersonii.</title>
        <authorList>
            <person name="Cho K."/>
        </authorList>
    </citation>
    <scope>NUCLEOTIDE SEQUENCE</scope>
    <source>
        <strain evidence="1">LZ3.2</strain>
        <tissue evidence="1">Leaf</tissue>
    </source>
</reference>
<comment type="caution">
    <text evidence="1">The sequence shown here is derived from an EMBL/GenBank/DDBJ whole genome shotgun (WGS) entry which is preliminary data.</text>
</comment>
<gene>
    <name evidence="1" type="ORF">H5410_064530</name>
</gene>
<name>A0A9J5VZ53_SOLCO</name>
<dbReference type="EMBL" id="JACXVP010000115">
    <property type="protein sequence ID" value="KAG5568457.1"/>
    <property type="molecule type" value="Genomic_DNA"/>
</dbReference>
<dbReference type="AlphaFoldDB" id="A0A9J5VZ53"/>
<organism evidence="1 2">
    <name type="scientific">Solanum commersonii</name>
    <name type="common">Commerson's wild potato</name>
    <name type="synonym">Commerson's nightshade</name>
    <dbReference type="NCBI Taxonomy" id="4109"/>
    <lineage>
        <taxon>Eukaryota</taxon>
        <taxon>Viridiplantae</taxon>
        <taxon>Streptophyta</taxon>
        <taxon>Embryophyta</taxon>
        <taxon>Tracheophyta</taxon>
        <taxon>Spermatophyta</taxon>
        <taxon>Magnoliopsida</taxon>
        <taxon>eudicotyledons</taxon>
        <taxon>Gunneridae</taxon>
        <taxon>Pentapetalae</taxon>
        <taxon>asterids</taxon>
        <taxon>lamiids</taxon>
        <taxon>Solanales</taxon>
        <taxon>Solanaceae</taxon>
        <taxon>Solanoideae</taxon>
        <taxon>Solaneae</taxon>
        <taxon>Solanum</taxon>
    </lineage>
</organism>
<protein>
    <submittedName>
        <fullName evidence="1">Uncharacterized protein</fullName>
    </submittedName>
</protein>
<proteinExistence type="predicted"/>
<accession>A0A9J5VZ53</accession>
<sequence length="157" mass="18258">MQGLFVGIDCRGEWVEKKNRYIWHWKNSKKRGGLINTSPRVDLVNNNLREELEKLRNGQISLMAFPEELFYVLRTVHILRGLNVGLGINFSCAEQWRPTTEEGLYVAGRLTCIFCYGPSSNDTRNRPRLVESPGCVAGSVQDWIGRWKERFLWKEKL</sequence>
<evidence type="ECO:0000313" key="2">
    <source>
        <dbReference type="Proteomes" id="UP000824120"/>
    </source>
</evidence>
<dbReference type="OrthoDB" id="427480at2759"/>
<evidence type="ECO:0000313" key="1">
    <source>
        <dbReference type="EMBL" id="KAG5568457.1"/>
    </source>
</evidence>
<keyword evidence="2" id="KW-1185">Reference proteome</keyword>
<dbReference type="Proteomes" id="UP000824120">
    <property type="component" value="Unassembled WGS sequence"/>
</dbReference>